<keyword evidence="3" id="KW-1185">Reference proteome</keyword>
<protein>
    <recommendedName>
        <fullName evidence="4">Superoxide dismutase [Cu-Zn]</fullName>
    </recommendedName>
</protein>
<name>A0A812KJX2_9DINO</name>
<feature type="chain" id="PRO_5032821376" description="Superoxide dismutase [Cu-Zn]" evidence="1">
    <location>
        <begin position="28"/>
        <end position="906"/>
    </location>
</feature>
<feature type="signal peptide" evidence="1">
    <location>
        <begin position="1"/>
        <end position="27"/>
    </location>
</feature>
<evidence type="ECO:0000313" key="3">
    <source>
        <dbReference type="Proteomes" id="UP000604046"/>
    </source>
</evidence>
<evidence type="ECO:0000256" key="1">
    <source>
        <dbReference type="SAM" id="SignalP"/>
    </source>
</evidence>
<dbReference type="Proteomes" id="UP000604046">
    <property type="component" value="Unassembled WGS sequence"/>
</dbReference>
<proteinExistence type="predicted"/>
<reference evidence="2" key="1">
    <citation type="submission" date="2021-02" db="EMBL/GenBank/DDBJ databases">
        <authorList>
            <person name="Dougan E. K."/>
            <person name="Rhodes N."/>
            <person name="Thang M."/>
            <person name="Chan C."/>
        </authorList>
    </citation>
    <scope>NUCLEOTIDE SEQUENCE</scope>
</reference>
<dbReference type="PANTHER" id="PTHR10003">
    <property type="entry name" value="SUPEROXIDE DISMUTASE CU-ZN -RELATED"/>
    <property type="match status" value="1"/>
</dbReference>
<dbReference type="EMBL" id="CAJNDS010000698">
    <property type="protein sequence ID" value="CAE7228627.1"/>
    <property type="molecule type" value="Genomic_DNA"/>
</dbReference>
<dbReference type="AlphaFoldDB" id="A0A812KJX2"/>
<evidence type="ECO:0000313" key="2">
    <source>
        <dbReference type="EMBL" id="CAE7228627.1"/>
    </source>
</evidence>
<dbReference type="OrthoDB" id="421256at2759"/>
<dbReference type="Gene3D" id="2.60.40.200">
    <property type="entry name" value="Superoxide dismutase, copper/zinc binding domain"/>
    <property type="match status" value="4"/>
</dbReference>
<accession>A0A812KJX2</accession>
<dbReference type="GO" id="GO:0005507">
    <property type="term" value="F:copper ion binding"/>
    <property type="evidence" value="ECO:0007669"/>
    <property type="project" value="InterPro"/>
</dbReference>
<evidence type="ECO:0008006" key="4">
    <source>
        <dbReference type="Google" id="ProtNLM"/>
    </source>
</evidence>
<sequence length="906" mass="97326">LQLQMLPARRRGHFFATTLLLSVVASAADAPSEKAVCSLEEGDLPLTSGGVKVESDDTTQKLSWLFTHGLDPRCTESECTAANCCGVYIHEGVTCSDADAIGGHFWNKDAHSEDPWKDVRYVIQGSMPSAVNDIIVRTGYAAEDINGRAVVVHDYNGARIGCAIIELPAVETRVEGDALYVFGFSPYPGSSSPYQPQGVVEVKSTKDFKTVLSWNLTGLDPGCSSQCSPTNCCGVHIHEGTNCTEDAGPHYWGGRDADPWLSVKYDSSEDPATVLSMKIHTHLARSDVLGRAMVIHDKTGVRIACGVIEESTTTVFEESPDYGGDLPLTSGGVKVESDDTTQKLSWLFTHGLDPRCTESECTAANCCGVHIHEGVTCSDADAIGGHFWNKDAHSEDPWKDVRYVIQGSMPSAVNDIIVRTGYAAEDINGRAVVVHDYNGARIGCAIIELPAVETRVEGDALYVFGFSPYPGSSSPYQPQGVVEVKSTKDFKTVLSWNLTGLDPGCSSQCSPTNCCGVHIHEGGARSSIKAPIARRMPGPTTGAVVTPLARSDVLGRAMVIHDKTGVRIACGVIEESTTTVFEESPDYGGDLPLTSGGVKVESDDTTQKLSWLFTHGLDPRCTESECTAANCCGVHIHEGVTCSDADAIGGHFWNKDAHSEDPWKDVRYVIQGSMPSAVNDIIVRTGYAAEDINGRAVVVHDYNGARIGCAIIELPAVETRVEGDALYVFGFSPYPGSSSPYQPQGVVEVKSTKDFKTVLSWNLTGLDPGCSSQCSPTNCCGVHIHEGTNCTEDAGPHYWGGRDADPWLSVKYDSSEDSPSRTSPWSPSGGSWVWVSWLICCTLGCQLSRLARFARQPQHAGEHSSANSPNRQGGGFVRARESACPRLVFAWHSCRVSVCPGMDSIY</sequence>
<dbReference type="GO" id="GO:0006801">
    <property type="term" value="P:superoxide metabolic process"/>
    <property type="evidence" value="ECO:0007669"/>
    <property type="project" value="InterPro"/>
</dbReference>
<comment type="caution">
    <text evidence="2">The sequence shown here is derived from an EMBL/GenBank/DDBJ whole genome shotgun (WGS) entry which is preliminary data.</text>
</comment>
<gene>
    <name evidence="2" type="ORF">SNAT2548_LOCUS9119</name>
</gene>
<dbReference type="InterPro" id="IPR024134">
    <property type="entry name" value="SOD_Cu/Zn_/chaperone"/>
</dbReference>
<feature type="non-terminal residue" evidence="2">
    <location>
        <position position="906"/>
    </location>
</feature>
<dbReference type="SUPFAM" id="SSF49329">
    <property type="entry name" value="Cu,Zn superoxide dismutase-like"/>
    <property type="match status" value="5"/>
</dbReference>
<organism evidence="2 3">
    <name type="scientific">Symbiodinium natans</name>
    <dbReference type="NCBI Taxonomy" id="878477"/>
    <lineage>
        <taxon>Eukaryota</taxon>
        <taxon>Sar</taxon>
        <taxon>Alveolata</taxon>
        <taxon>Dinophyceae</taxon>
        <taxon>Suessiales</taxon>
        <taxon>Symbiodiniaceae</taxon>
        <taxon>Symbiodinium</taxon>
    </lineage>
</organism>
<keyword evidence="1" id="KW-0732">Signal</keyword>
<dbReference type="InterPro" id="IPR036423">
    <property type="entry name" value="SOD-like_Cu/Zn_dom_sf"/>
</dbReference>